<sequence>MDYTHLFLRIVLICIITTSTVVVSREIISIHQFFKNLIFTINVVCASSKGLSQVGTLRRASDTRWSSHVRSFCSFLNMFDCTRVVL</sequence>
<organism evidence="2 3">
    <name type="scientific">Lactuca sativa</name>
    <name type="common">Garden lettuce</name>
    <dbReference type="NCBI Taxonomy" id="4236"/>
    <lineage>
        <taxon>Eukaryota</taxon>
        <taxon>Viridiplantae</taxon>
        <taxon>Streptophyta</taxon>
        <taxon>Embryophyta</taxon>
        <taxon>Tracheophyta</taxon>
        <taxon>Spermatophyta</taxon>
        <taxon>Magnoliopsida</taxon>
        <taxon>eudicotyledons</taxon>
        <taxon>Gunneridae</taxon>
        <taxon>Pentapetalae</taxon>
        <taxon>asterids</taxon>
        <taxon>campanulids</taxon>
        <taxon>Asterales</taxon>
        <taxon>Asteraceae</taxon>
        <taxon>Cichorioideae</taxon>
        <taxon>Cichorieae</taxon>
        <taxon>Lactucinae</taxon>
        <taxon>Lactuca</taxon>
    </lineage>
</organism>
<gene>
    <name evidence="2" type="ORF">LSAT_V11C300131520</name>
</gene>
<protein>
    <submittedName>
        <fullName evidence="2">Uncharacterized protein</fullName>
    </submittedName>
</protein>
<reference evidence="2 3" key="1">
    <citation type="journal article" date="2017" name="Nat. Commun.">
        <title>Genome assembly with in vitro proximity ligation data and whole-genome triplication in lettuce.</title>
        <authorList>
            <person name="Reyes-Chin-Wo S."/>
            <person name="Wang Z."/>
            <person name="Yang X."/>
            <person name="Kozik A."/>
            <person name="Arikit S."/>
            <person name="Song C."/>
            <person name="Xia L."/>
            <person name="Froenicke L."/>
            <person name="Lavelle D.O."/>
            <person name="Truco M.J."/>
            <person name="Xia R."/>
            <person name="Zhu S."/>
            <person name="Xu C."/>
            <person name="Xu H."/>
            <person name="Xu X."/>
            <person name="Cox K."/>
            <person name="Korf I."/>
            <person name="Meyers B.C."/>
            <person name="Michelmore R.W."/>
        </authorList>
    </citation>
    <scope>NUCLEOTIDE SEQUENCE [LARGE SCALE GENOMIC DNA]</scope>
    <source>
        <strain evidence="3">cv. Salinas</strain>
        <tissue evidence="2">Seedlings</tissue>
    </source>
</reference>
<keyword evidence="1" id="KW-0812">Transmembrane</keyword>
<comment type="caution">
    <text evidence="2">The sequence shown here is derived from an EMBL/GenBank/DDBJ whole genome shotgun (WGS) entry which is preliminary data.</text>
</comment>
<keyword evidence="1" id="KW-0472">Membrane</keyword>
<dbReference type="Proteomes" id="UP000235145">
    <property type="component" value="Unassembled WGS sequence"/>
</dbReference>
<dbReference type="AlphaFoldDB" id="A0A9R1W036"/>
<evidence type="ECO:0000256" key="1">
    <source>
        <dbReference type="SAM" id="Phobius"/>
    </source>
</evidence>
<dbReference type="EMBL" id="NBSK02000003">
    <property type="protein sequence ID" value="KAJ0215851.1"/>
    <property type="molecule type" value="Genomic_DNA"/>
</dbReference>
<name>A0A9R1W036_LACSA</name>
<evidence type="ECO:0000313" key="3">
    <source>
        <dbReference type="Proteomes" id="UP000235145"/>
    </source>
</evidence>
<proteinExistence type="predicted"/>
<accession>A0A9R1W036</accession>
<evidence type="ECO:0000313" key="2">
    <source>
        <dbReference type="EMBL" id="KAJ0215851.1"/>
    </source>
</evidence>
<keyword evidence="3" id="KW-1185">Reference proteome</keyword>
<keyword evidence="1" id="KW-1133">Transmembrane helix</keyword>
<feature type="transmembrane region" description="Helical" evidence="1">
    <location>
        <begin position="6"/>
        <end position="28"/>
    </location>
</feature>